<organism evidence="1 2">
    <name type="scientific">Tepidicaulis marinus</name>
    <dbReference type="NCBI Taxonomy" id="1333998"/>
    <lineage>
        <taxon>Bacteria</taxon>
        <taxon>Pseudomonadati</taxon>
        <taxon>Pseudomonadota</taxon>
        <taxon>Alphaproteobacteria</taxon>
        <taxon>Hyphomicrobiales</taxon>
        <taxon>Parvibaculaceae</taxon>
        <taxon>Tepidicaulis</taxon>
    </lineage>
</organism>
<dbReference type="eggNOG" id="COG5388">
    <property type="taxonomic scope" value="Bacteria"/>
</dbReference>
<gene>
    <name evidence="1" type="ORF">M2A_1202</name>
</gene>
<comment type="caution">
    <text evidence="1">The sequence shown here is derived from an EMBL/GenBank/DDBJ whole genome shotgun (WGS) entry which is preliminary data.</text>
</comment>
<evidence type="ECO:0000313" key="1">
    <source>
        <dbReference type="EMBL" id="GAK44703.1"/>
    </source>
</evidence>
<evidence type="ECO:0000313" key="2">
    <source>
        <dbReference type="Proteomes" id="UP000028702"/>
    </source>
</evidence>
<name>A0A081B9I5_9HYPH</name>
<protein>
    <submittedName>
        <fullName evidence="1">Conserved protein</fullName>
    </submittedName>
</protein>
<sequence>MARPALFGIKRDKFSLDTIRLYTQVQVLEHPEHQDACYLLEAWQKLRDEDRLLHAKDLPSKAFAALLPRLYLLEPANEAATDWRFRLVGTDIANAFPADPTGRSISELYAPDKVLSNAAVYRDVLRFMRPVFTKGQVEGLDRDYKIMEFIHLPVAIGERDDKVLLGGVFEHGYGRLPPLPLKKKEPPAS</sequence>
<keyword evidence="2" id="KW-1185">Reference proteome</keyword>
<accession>A0A081B9I5</accession>
<dbReference type="AlphaFoldDB" id="A0A081B9I5"/>
<dbReference type="RefSeq" id="WP_197052853.1">
    <property type="nucleotide sequence ID" value="NZ_BBIO01000005.1"/>
</dbReference>
<dbReference type="EMBL" id="BBIO01000005">
    <property type="protein sequence ID" value="GAK44703.1"/>
    <property type="molecule type" value="Genomic_DNA"/>
</dbReference>
<dbReference type="Proteomes" id="UP000028702">
    <property type="component" value="Unassembled WGS sequence"/>
</dbReference>
<dbReference type="InterPro" id="IPR009922">
    <property type="entry name" value="DUF1457"/>
</dbReference>
<reference evidence="1 2" key="1">
    <citation type="submission" date="2014-07" db="EMBL/GenBank/DDBJ databases">
        <title>Tepidicaulis marinum gen. nov., sp. nov., a novel marine bacterium denitrifying nitrate to nitrous oxide strictly under microaerobic conditions.</title>
        <authorList>
            <person name="Takeuchi M."/>
            <person name="Yamagishi T."/>
            <person name="Kamagata Y."/>
            <person name="Oshima K."/>
            <person name="Hattori M."/>
            <person name="Katayama T."/>
            <person name="Hanada S."/>
            <person name="Tamaki H."/>
            <person name="Marumo K."/>
            <person name="Maeda H."/>
            <person name="Nedachi M."/>
            <person name="Iwasaki W."/>
            <person name="Suwa Y."/>
            <person name="Sakata S."/>
        </authorList>
    </citation>
    <scope>NUCLEOTIDE SEQUENCE [LARGE SCALE GENOMIC DNA]</scope>
    <source>
        <strain evidence="1 2">MA2</strain>
    </source>
</reference>
<dbReference type="Pfam" id="PF07310">
    <property type="entry name" value="PAS_5"/>
    <property type="match status" value="1"/>
</dbReference>
<proteinExistence type="predicted"/>